<organism evidence="2 3">
    <name type="scientific">Caerostris extrusa</name>
    <name type="common">Bark spider</name>
    <name type="synonym">Caerostris bankana</name>
    <dbReference type="NCBI Taxonomy" id="172846"/>
    <lineage>
        <taxon>Eukaryota</taxon>
        <taxon>Metazoa</taxon>
        <taxon>Ecdysozoa</taxon>
        <taxon>Arthropoda</taxon>
        <taxon>Chelicerata</taxon>
        <taxon>Arachnida</taxon>
        <taxon>Araneae</taxon>
        <taxon>Araneomorphae</taxon>
        <taxon>Entelegynae</taxon>
        <taxon>Araneoidea</taxon>
        <taxon>Araneidae</taxon>
        <taxon>Caerostris</taxon>
    </lineage>
</organism>
<feature type="compositionally biased region" description="Basic and acidic residues" evidence="1">
    <location>
        <begin position="105"/>
        <end position="118"/>
    </location>
</feature>
<evidence type="ECO:0000313" key="3">
    <source>
        <dbReference type="Proteomes" id="UP001054945"/>
    </source>
</evidence>
<reference evidence="2 3" key="1">
    <citation type="submission" date="2021-06" db="EMBL/GenBank/DDBJ databases">
        <title>Caerostris extrusa draft genome.</title>
        <authorList>
            <person name="Kono N."/>
            <person name="Arakawa K."/>
        </authorList>
    </citation>
    <scope>NUCLEOTIDE SEQUENCE [LARGE SCALE GENOMIC DNA]</scope>
</reference>
<comment type="caution">
    <text evidence="2">The sequence shown here is derived from an EMBL/GenBank/DDBJ whole genome shotgun (WGS) entry which is preliminary data.</text>
</comment>
<feature type="region of interest" description="Disordered" evidence="1">
    <location>
        <begin position="81"/>
        <end position="118"/>
    </location>
</feature>
<evidence type="ECO:0000256" key="1">
    <source>
        <dbReference type="SAM" id="MobiDB-lite"/>
    </source>
</evidence>
<accession>A0AAV4R5E5</accession>
<evidence type="ECO:0000313" key="2">
    <source>
        <dbReference type="EMBL" id="GIY17558.1"/>
    </source>
</evidence>
<sequence length="118" mass="13530">MVPKKRCFRSQPITHSCDVFPNYVSLQDLTHRSLLCPVTQERISTFDLLLGTYPSEDKRLSSQTHEGRGWPLNEGVDKLLKRNVSFKRGNQNGGRSVGNRKKGREKSSKEEENKARSR</sequence>
<evidence type="ECO:0008006" key="4">
    <source>
        <dbReference type="Google" id="ProtNLM"/>
    </source>
</evidence>
<dbReference type="AlphaFoldDB" id="A0AAV4R5E5"/>
<keyword evidence="3" id="KW-1185">Reference proteome</keyword>
<protein>
    <recommendedName>
        <fullName evidence="4">SP-RING-type domain-containing protein</fullName>
    </recommendedName>
</protein>
<gene>
    <name evidence="2" type="ORF">CEXT_397311</name>
</gene>
<proteinExistence type="predicted"/>
<dbReference type="Proteomes" id="UP001054945">
    <property type="component" value="Unassembled WGS sequence"/>
</dbReference>
<name>A0AAV4R5E5_CAEEX</name>
<dbReference type="EMBL" id="BPLR01007524">
    <property type="protein sequence ID" value="GIY17558.1"/>
    <property type="molecule type" value="Genomic_DNA"/>
</dbReference>